<sequence>MRMTLFYNLSTGFLLLYFDMSIYEELTIILAIP</sequence>
<reference evidence="1 2" key="2">
    <citation type="journal article" date="2011" name="Stand. Genomic Sci.">
        <title>Complete genome sequence of 'Enterobacter lignolyticus' SCF1.</title>
        <authorList>
            <person name="Deangelis K.M."/>
            <person name="D'Haeseleer P."/>
            <person name="Chivian D."/>
            <person name="Fortney J.L."/>
            <person name="Khudyakov J."/>
            <person name="Simmons B."/>
            <person name="Woo H."/>
            <person name="Arkin A.P."/>
            <person name="Davenport K.W."/>
            <person name="Goodwin L."/>
            <person name="Chen A."/>
            <person name="Ivanova N."/>
            <person name="Kyrpides N.C."/>
            <person name="Mavromatis K."/>
            <person name="Woyke T."/>
            <person name="Hazen T.C."/>
        </authorList>
    </citation>
    <scope>NUCLEOTIDE SEQUENCE [LARGE SCALE GENOMIC DNA]</scope>
    <source>
        <strain evidence="1 2">SCF1</strain>
    </source>
</reference>
<gene>
    <name evidence="1" type="ordered locus">Entcl_2261</name>
</gene>
<proteinExistence type="predicted"/>
<keyword evidence="2" id="KW-1185">Reference proteome</keyword>
<evidence type="ECO:0000313" key="2">
    <source>
        <dbReference type="Proteomes" id="UP000006872"/>
    </source>
</evidence>
<accession>E3G792</accession>
<dbReference type="AlphaFoldDB" id="E3G792"/>
<dbReference type="Proteomes" id="UP000006872">
    <property type="component" value="Chromosome"/>
</dbReference>
<protein>
    <submittedName>
        <fullName evidence="1">Uncharacterized protein</fullName>
    </submittedName>
</protein>
<reference evidence="2" key="1">
    <citation type="submission" date="2010-10" db="EMBL/GenBank/DDBJ databases">
        <title>Complete sequence of Enterobacter cloacae SCF1.</title>
        <authorList>
            <consortium name="US DOE Joint Genome Institute"/>
            <person name="Lucas S."/>
            <person name="Copeland A."/>
            <person name="Lapidus A."/>
            <person name="Cheng J.-F."/>
            <person name="Bruce D."/>
            <person name="Goodwin L."/>
            <person name="Pitluck S."/>
            <person name="Davenport K."/>
            <person name="Detter J.C."/>
            <person name="Han C."/>
            <person name="Tapia R."/>
            <person name="Land M."/>
            <person name="Hauser L."/>
            <person name="Chang Y.-J."/>
            <person name="Jeffries C."/>
            <person name="Kyrpides N."/>
            <person name="Ivanova N."/>
            <person name="Mikhailova N."/>
            <person name="DeAngelis K."/>
            <person name="Arkin A.P."/>
            <person name="Chivian D."/>
            <person name="Edwards B."/>
            <person name="Woo H."/>
            <person name="Hazen T.C."/>
            <person name="Woyke T."/>
        </authorList>
    </citation>
    <scope>NUCLEOTIDE SEQUENCE [LARGE SCALE GENOMIC DNA]</scope>
    <source>
        <strain evidence="2">SCF1</strain>
    </source>
</reference>
<dbReference type="STRING" id="701347.Entcl_2261"/>
<organism evidence="1 2">
    <name type="scientific">Enterobacter lignolyticus (strain SCF1)</name>
    <dbReference type="NCBI Taxonomy" id="701347"/>
    <lineage>
        <taxon>Bacteria</taxon>
        <taxon>Pseudomonadati</taxon>
        <taxon>Pseudomonadota</taxon>
        <taxon>Gammaproteobacteria</taxon>
        <taxon>Enterobacterales</taxon>
        <taxon>Enterobacteriaceae</taxon>
        <taxon>Pluralibacter</taxon>
    </lineage>
</organism>
<name>E3G792_ENTLS</name>
<evidence type="ECO:0000313" key="1">
    <source>
        <dbReference type="EMBL" id="ADO48514.1"/>
    </source>
</evidence>
<dbReference type="EMBL" id="CP002272">
    <property type="protein sequence ID" value="ADO48514.1"/>
    <property type="molecule type" value="Genomic_DNA"/>
</dbReference>
<dbReference type="HOGENOM" id="CLU_3381765_0_0_6"/>
<dbReference type="KEGG" id="esc:Entcl_2261"/>